<organism evidence="5 6">
    <name type="scientific">Labedella endophytica</name>
    <dbReference type="NCBI Taxonomy" id="1523160"/>
    <lineage>
        <taxon>Bacteria</taxon>
        <taxon>Bacillati</taxon>
        <taxon>Actinomycetota</taxon>
        <taxon>Actinomycetes</taxon>
        <taxon>Micrococcales</taxon>
        <taxon>Microbacteriaceae</taxon>
        <taxon>Labedella</taxon>
    </lineage>
</organism>
<dbReference type="InterPro" id="IPR036388">
    <property type="entry name" value="WH-like_DNA-bd_sf"/>
</dbReference>
<evidence type="ECO:0000256" key="3">
    <source>
        <dbReference type="ARBA" id="ARBA00023163"/>
    </source>
</evidence>
<dbReference type="Gene3D" id="1.10.10.10">
    <property type="entry name" value="Winged helix-like DNA-binding domain superfamily/Winged helix DNA-binding domain"/>
    <property type="match status" value="1"/>
</dbReference>
<dbReference type="PANTHER" id="PTHR43537:SF24">
    <property type="entry name" value="GLUCONATE OPERON TRANSCRIPTIONAL REPRESSOR"/>
    <property type="match status" value="1"/>
</dbReference>
<dbReference type="CDD" id="cd07377">
    <property type="entry name" value="WHTH_GntR"/>
    <property type="match status" value="1"/>
</dbReference>
<dbReference type="Pfam" id="PF00392">
    <property type="entry name" value="GntR"/>
    <property type="match status" value="1"/>
</dbReference>
<dbReference type="AlphaFoldDB" id="A0A3S1CP16"/>
<dbReference type="PROSITE" id="PS50949">
    <property type="entry name" value="HTH_GNTR"/>
    <property type="match status" value="1"/>
</dbReference>
<dbReference type="EMBL" id="RZGZ01000007">
    <property type="protein sequence ID" value="RUQ96940.1"/>
    <property type="molecule type" value="Genomic_DNA"/>
</dbReference>
<dbReference type="OrthoDB" id="9784718at2"/>
<dbReference type="GO" id="GO:0003700">
    <property type="term" value="F:DNA-binding transcription factor activity"/>
    <property type="evidence" value="ECO:0007669"/>
    <property type="project" value="InterPro"/>
</dbReference>
<dbReference type="Gene3D" id="1.20.120.530">
    <property type="entry name" value="GntR ligand-binding domain-like"/>
    <property type="match status" value="1"/>
</dbReference>
<evidence type="ECO:0000256" key="2">
    <source>
        <dbReference type="ARBA" id="ARBA00023125"/>
    </source>
</evidence>
<reference evidence="5 6" key="1">
    <citation type="submission" date="2018-12" db="EMBL/GenBank/DDBJ databases">
        <authorList>
            <person name="Li F."/>
        </authorList>
    </citation>
    <scope>NUCLEOTIDE SEQUENCE [LARGE SCALE GENOMIC DNA]</scope>
    <source>
        <strain evidence="5 6">EGI 6500705</strain>
    </source>
</reference>
<evidence type="ECO:0000256" key="1">
    <source>
        <dbReference type="ARBA" id="ARBA00023015"/>
    </source>
</evidence>
<dbReference type="PANTHER" id="PTHR43537">
    <property type="entry name" value="TRANSCRIPTIONAL REGULATOR, GNTR FAMILY"/>
    <property type="match status" value="1"/>
</dbReference>
<comment type="caution">
    <text evidence="5">The sequence shown here is derived from an EMBL/GenBank/DDBJ whole genome shotgun (WGS) entry which is preliminary data.</text>
</comment>
<dbReference type="InterPro" id="IPR036390">
    <property type="entry name" value="WH_DNA-bd_sf"/>
</dbReference>
<dbReference type="InterPro" id="IPR011711">
    <property type="entry name" value="GntR_C"/>
</dbReference>
<dbReference type="RefSeq" id="WP_127051570.1">
    <property type="nucleotide sequence ID" value="NZ_RZGZ01000007.1"/>
</dbReference>
<dbReference type="InterPro" id="IPR000524">
    <property type="entry name" value="Tscrpt_reg_HTH_GntR"/>
</dbReference>
<evidence type="ECO:0000313" key="5">
    <source>
        <dbReference type="EMBL" id="RUQ96940.1"/>
    </source>
</evidence>
<dbReference type="SUPFAM" id="SSF46785">
    <property type="entry name" value="Winged helix' DNA-binding domain"/>
    <property type="match status" value="1"/>
</dbReference>
<keyword evidence="6" id="KW-1185">Reference proteome</keyword>
<feature type="domain" description="HTH gntR-type" evidence="4">
    <location>
        <begin position="14"/>
        <end position="84"/>
    </location>
</feature>
<keyword evidence="2" id="KW-0238">DNA-binding</keyword>
<accession>A0A3S1CP16</accession>
<dbReference type="SUPFAM" id="SSF48008">
    <property type="entry name" value="GntR ligand-binding domain-like"/>
    <property type="match status" value="1"/>
</dbReference>
<dbReference type="GO" id="GO:0003677">
    <property type="term" value="F:DNA binding"/>
    <property type="evidence" value="ECO:0007669"/>
    <property type="project" value="UniProtKB-KW"/>
</dbReference>
<sequence length="239" mass="25586">MDLASPSLGAIRRTTAVDTVRARISLAVELGMLTPGQRLPAPDETARAFEVSEMTVRRAYRALGDEGVVVRRRGNSGGTFIADAPPTGTVTEIDAYRADAAHVHALIDQRATLEAGLAAIVAGASSPASDRFARLEALVTEMDTVPDWAGFREADTAFHAELAAAASVPGAAALHHRISHELYAYFIPYRIDYLRASNHEHTLLVDALRAGDAASAARLAFDHVAELHDSMYVGLPHPR</sequence>
<dbReference type="Pfam" id="PF07729">
    <property type="entry name" value="FCD"/>
    <property type="match status" value="1"/>
</dbReference>
<evidence type="ECO:0000259" key="4">
    <source>
        <dbReference type="PROSITE" id="PS50949"/>
    </source>
</evidence>
<evidence type="ECO:0000313" key="6">
    <source>
        <dbReference type="Proteomes" id="UP000274909"/>
    </source>
</evidence>
<keyword evidence="3" id="KW-0804">Transcription</keyword>
<dbReference type="Proteomes" id="UP000274909">
    <property type="component" value="Unassembled WGS sequence"/>
</dbReference>
<name>A0A3S1CP16_9MICO</name>
<dbReference type="SMART" id="SM00345">
    <property type="entry name" value="HTH_GNTR"/>
    <property type="match status" value="1"/>
</dbReference>
<keyword evidence="1" id="KW-0805">Transcription regulation</keyword>
<proteinExistence type="predicted"/>
<dbReference type="InterPro" id="IPR008920">
    <property type="entry name" value="TF_FadR/GntR_C"/>
</dbReference>
<protein>
    <submittedName>
        <fullName evidence="5">FCD domain-containing protein</fullName>
    </submittedName>
</protein>
<dbReference type="SMART" id="SM00895">
    <property type="entry name" value="FCD"/>
    <property type="match status" value="1"/>
</dbReference>
<gene>
    <name evidence="5" type="ORF">ELQ94_16980</name>
</gene>